<proteinExistence type="inferred from homology"/>
<keyword evidence="14" id="KW-1185">Reference proteome</keyword>
<dbReference type="RefSeq" id="WP_168722154.1">
    <property type="nucleotide sequence ID" value="NZ_JAAXPN010000005.1"/>
</dbReference>
<evidence type="ECO:0000256" key="5">
    <source>
        <dbReference type="ARBA" id="ARBA00022727"/>
    </source>
</evidence>
<keyword evidence="8 11" id="KW-0067">ATP-binding</keyword>
<dbReference type="GO" id="GO:0005829">
    <property type="term" value="C:cytosol"/>
    <property type="evidence" value="ECO:0007669"/>
    <property type="project" value="TreeGrafter"/>
</dbReference>
<keyword evidence="7 11" id="KW-0418">Kinase</keyword>
<evidence type="ECO:0000256" key="1">
    <source>
        <dbReference type="ARBA" id="ARBA00009776"/>
    </source>
</evidence>
<keyword evidence="5 11" id="KW-0545">Nucleotide biosynthesis</keyword>
<dbReference type="GO" id="GO:0005524">
    <property type="term" value="F:ATP binding"/>
    <property type="evidence" value="ECO:0007669"/>
    <property type="project" value="UniProtKB-UniRule"/>
</dbReference>
<organism evidence="13 14">
    <name type="scientific">Periweissella fabalis</name>
    <dbReference type="NCBI Taxonomy" id="1070421"/>
    <lineage>
        <taxon>Bacteria</taxon>
        <taxon>Bacillati</taxon>
        <taxon>Bacillota</taxon>
        <taxon>Bacilli</taxon>
        <taxon>Lactobacillales</taxon>
        <taxon>Lactobacillaceae</taxon>
        <taxon>Periweissella</taxon>
    </lineage>
</organism>
<dbReference type="InterPro" id="IPR018094">
    <property type="entry name" value="Thymidylate_kinase"/>
</dbReference>
<sequence>MAGIFITFEGPDGAGKTSVLNEIITKLSARLGPKLVVTREPGGTQIAEAIRNVILDTQNTEMDARTEALLFAAARRQHIREIIQPALDENKFVFCDRFVDSSVAYQGAGRQIGADEVWQMNKFATEGLMPNLTLYFDVPSEVGLARIQNFRADEINRLDQASLSFHKRVREAYLNLQATYPQRIILIDAAQPFENVVADALEAIILRYPELNL</sequence>
<comment type="similarity">
    <text evidence="1 11">Belongs to the thymidylate kinase family.</text>
</comment>
<keyword evidence="4 11" id="KW-0808">Transferase</keyword>
<dbReference type="PANTHER" id="PTHR10344">
    <property type="entry name" value="THYMIDYLATE KINASE"/>
    <property type="match status" value="1"/>
</dbReference>
<accession>A0A7X6S2U0</accession>
<reference evidence="13 14" key="1">
    <citation type="submission" date="2020-04" db="EMBL/GenBank/DDBJ databases">
        <title>MicrobeNet Type strains.</title>
        <authorList>
            <person name="Nicholson A.C."/>
        </authorList>
    </citation>
    <scope>NUCLEOTIDE SEQUENCE [LARGE SCALE GENOMIC DNA]</scope>
    <source>
        <strain evidence="13 14">CCUG 61472</strain>
    </source>
</reference>
<evidence type="ECO:0000259" key="12">
    <source>
        <dbReference type="Pfam" id="PF02223"/>
    </source>
</evidence>
<evidence type="ECO:0000313" key="14">
    <source>
        <dbReference type="Proteomes" id="UP000549765"/>
    </source>
</evidence>
<feature type="domain" description="Thymidylate kinase-like" evidence="12">
    <location>
        <begin position="8"/>
        <end position="199"/>
    </location>
</feature>
<dbReference type="Gene3D" id="3.40.50.300">
    <property type="entry name" value="P-loop containing nucleotide triphosphate hydrolases"/>
    <property type="match status" value="1"/>
</dbReference>
<dbReference type="HAMAP" id="MF_00165">
    <property type="entry name" value="Thymidylate_kinase"/>
    <property type="match status" value="1"/>
</dbReference>
<dbReference type="InterPro" id="IPR039430">
    <property type="entry name" value="Thymidylate_kin-like_dom"/>
</dbReference>
<dbReference type="AlphaFoldDB" id="A0A7X6S2U0"/>
<dbReference type="GO" id="GO:0006233">
    <property type="term" value="P:dTDP biosynthetic process"/>
    <property type="evidence" value="ECO:0007669"/>
    <property type="project" value="InterPro"/>
</dbReference>
<comment type="function">
    <text evidence="10 11">Phosphorylation of dTMP to form dTDP in both de novo and salvage pathways of dTTP synthesis.</text>
</comment>
<evidence type="ECO:0000256" key="9">
    <source>
        <dbReference type="ARBA" id="ARBA00048743"/>
    </source>
</evidence>
<dbReference type="InterPro" id="IPR027417">
    <property type="entry name" value="P-loop_NTPase"/>
</dbReference>
<dbReference type="EMBL" id="JAAXPN010000005">
    <property type="protein sequence ID" value="NKZ24365.1"/>
    <property type="molecule type" value="Genomic_DNA"/>
</dbReference>
<keyword evidence="6 11" id="KW-0547">Nucleotide-binding</keyword>
<gene>
    <name evidence="11" type="primary">tmk</name>
    <name evidence="13" type="ORF">HF964_06070</name>
</gene>
<protein>
    <recommendedName>
        <fullName evidence="3 11">Thymidylate kinase</fullName>
        <ecNumber evidence="2 11">2.7.4.9</ecNumber>
    </recommendedName>
    <alternativeName>
        <fullName evidence="11">dTMP kinase</fullName>
    </alternativeName>
</protein>
<comment type="caution">
    <text evidence="13">The sequence shown here is derived from an EMBL/GenBank/DDBJ whole genome shotgun (WGS) entry which is preliminary data.</text>
</comment>
<dbReference type="FunFam" id="3.40.50.300:FF:000225">
    <property type="entry name" value="Thymidylate kinase"/>
    <property type="match status" value="1"/>
</dbReference>
<dbReference type="Proteomes" id="UP000549765">
    <property type="component" value="Unassembled WGS sequence"/>
</dbReference>
<dbReference type="GO" id="GO:0004798">
    <property type="term" value="F:dTMP kinase activity"/>
    <property type="evidence" value="ECO:0007669"/>
    <property type="project" value="UniProtKB-UniRule"/>
</dbReference>
<evidence type="ECO:0000256" key="10">
    <source>
        <dbReference type="ARBA" id="ARBA00057735"/>
    </source>
</evidence>
<comment type="catalytic activity">
    <reaction evidence="9 11">
        <text>dTMP + ATP = dTDP + ADP</text>
        <dbReference type="Rhea" id="RHEA:13517"/>
        <dbReference type="ChEBI" id="CHEBI:30616"/>
        <dbReference type="ChEBI" id="CHEBI:58369"/>
        <dbReference type="ChEBI" id="CHEBI:63528"/>
        <dbReference type="ChEBI" id="CHEBI:456216"/>
        <dbReference type="EC" id="2.7.4.9"/>
    </reaction>
</comment>
<evidence type="ECO:0000256" key="4">
    <source>
        <dbReference type="ARBA" id="ARBA00022679"/>
    </source>
</evidence>
<dbReference type="EC" id="2.7.4.9" evidence="2 11"/>
<evidence type="ECO:0000256" key="7">
    <source>
        <dbReference type="ARBA" id="ARBA00022777"/>
    </source>
</evidence>
<evidence type="ECO:0000256" key="3">
    <source>
        <dbReference type="ARBA" id="ARBA00017144"/>
    </source>
</evidence>
<dbReference type="GO" id="GO:0006235">
    <property type="term" value="P:dTTP biosynthetic process"/>
    <property type="evidence" value="ECO:0007669"/>
    <property type="project" value="UniProtKB-UniRule"/>
</dbReference>
<dbReference type="Pfam" id="PF02223">
    <property type="entry name" value="Thymidylate_kin"/>
    <property type="match status" value="1"/>
</dbReference>
<dbReference type="SUPFAM" id="SSF52540">
    <property type="entry name" value="P-loop containing nucleoside triphosphate hydrolases"/>
    <property type="match status" value="1"/>
</dbReference>
<evidence type="ECO:0000256" key="8">
    <source>
        <dbReference type="ARBA" id="ARBA00022840"/>
    </source>
</evidence>
<evidence type="ECO:0000256" key="11">
    <source>
        <dbReference type="HAMAP-Rule" id="MF_00165"/>
    </source>
</evidence>
<evidence type="ECO:0000256" key="6">
    <source>
        <dbReference type="ARBA" id="ARBA00022741"/>
    </source>
</evidence>
<dbReference type="CDD" id="cd01672">
    <property type="entry name" value="TMPK"/>
    <property type="match status" value="1"/>
</dbReference>
<feature type="binding site" evidence="11">
    <location>
        <begin position="10"/>
        <end position="17"/>
    </location>
    <ligand>
        <name>ATP</name>
        <dbReference type="ChEBI" id="CHEBI:30616"/>
    </ligand>
</feature>
<dbReference type="NCBIfam" id="TIGR00041">
    <property type="entry name" value="DTMP_kinase"/>
    <property type="match status" value="1"/>
</dbReference>
<name>A0A7X6S2U0_9LACO</name>
<evidence type="ECO:0000256" key="2">
    <source>
        <dbReference type="ARBA" id="ARBA00012980"/>
    </source>
</evidence>
<dbReference type="PANTHER" id="PTHR10344:SF4">
    <property type="entry name" value="UMP-CMP KINASE 2, MITOCHONDRIAL"/>
    <property type="match status" value="1"/>
</dbReference>
<dbReference type="GO" id="GO:0006227">
    <property type="term" value="P:dUDP biosynthetic process"/>
    <property type="evidence" value="ECO:0007669"/>
    <property type="project" value="TreeGrafter"/>
</dbReference>
<evidence type="ECO:0000313" key="13">
    <source>
        <dbReference type="EMBL" id="NKZ24365.1"/>
    </source>
</evidence>